<name>A0A1M6J4M7_9FIRM</name>
<dbReference type="SMART" id="SM00345">
    <property type="entry name" value="HTH_GNTR"/>
    <property type="match status" value="1"/>
</dbReference>
<keyword evidence="6" id="KW-1185">Reference proteome</keyword>
<dbReference type="Gene3D" id="1.10.10.10">
    <property type="entry name" value="Winged helix-like DNA-binding domain superfamily/Winged helix DNA-binding domain"/>
    <property type="match status" value="1"/>
</dbReference>
<dbReference type="AlphaFoldDB" id="A0A1M6J4M7"/>
<feature type="domain" description="HTH gntR-type" evidence="4">
    <location>
        <begin position="2"/>
        <end position="69"/>
    </location>
</feature>
<dbReference type="STRING" id="1121950.SAMN02745243_00543"/>
<dbReference type="PRINTS" id="PR00035">
    <property type="entry name" value="HTHGNTR"/>
</dbReference>
<dbReference type="PANTHER" id="PTHR43537">
    <property type="entry name" value="TRANSCRIPTIONAL REGULATOR, GNTR FAMILY"/>
    <property type="match status" value="1"/>
</dbReference>
<evidence type="ECO:0000259" key="4">
    <source>
        <dbReference type="PROSITE" id="PS50949"/>
    </source>
</evidence>
<evidence type="ECO:0000256" key="3">
    <source>
        <dbReference type="ARBA" id="ARBA00023163"/>
    </source>
</evidence>
<dbReference type="PROSITE" id="PS50949">
    <property type="entry name" value="HTH_GNTR"/>
    <property type="match status" value="1"/>
</dbReference>
<evidence type="ECO:0000256" key="1">
    <source>
        <dbReference type="ARBA" id="ARBA00023015"/>
    </source>
</evidence>
<dbReference type="EMBL" id="FQZY01000008">
    <property type="protein sequence ID" value="SHJ41638.1"/>
    <property type="molecule type" value="Genomic_DNA"/>
</dbReference>
<organism evidence="5 6">
    <name type="scientific">Hespellia stercorisuis DSM 15480</name>
    <dbReference type="NCBI Taxonomy" id="1121950"/>
    <lineage>
        <taxon>Bacteria</taxon>
        <taxon>Bacillati</taxon>
        <taxon>Bacillota</taxon>
        <taxon>Clostridia</taxon>
        <taxon>Lachnospirales</taxon>
        <taxon>Lachnospiraceae</taxon>
        <taxon>Hespellia</taxon>
    </lineage>
</organism>
<keyword evidence="2" id="KW-0238">DNA-binding</keyword>
<protein>
    <submittedName>
        <fullName evidence="5">Transcriptional regulator, GntR family</fullName>
    </submittedName>
</protein>
<evidence type="ECO:0000313" key="5">
    <source>
        <dbReference type="EMBL" id="SHJ41638.1"/>
    </source>
</evidence>
<dbReference type="InterPro" id="IPR011711">
    <property type="entry name" value="GntR_C"/>
</dbReference>
<reference evidence="5 6" key="1">
    <citation type="submission" date="2016-11" db="EMBL/GenBank/DDBJ databases">
        <authorList>
            <person name="Jaros S."/>
            <person name="Januszkiewicz K."/>
            <person name="Wedrychowicz H."/>
        </authorList>
    </citation>
    <scope>NUCLEOTIDE SEQUENCE [LARGE SCALE GENOMIC DNA]</scope>
    <source>
        <strain evidence="5 6">DSM 15480</strain>
    </source>
</reference>
<dbReference type="GO" id="GO:0003700">
    <property type="term" value="F:DNA-binding transcription factor activity"/>
    <property type="evidence" value="ECO:0007669"/>
    <property type="project" value="InterPro"/>
</dbReference>
<gene>
    <name evidence="5" type="ORF">SAMN02745243_00543</name>
</gene>
<dbReference type="PANTHER" id="PTHR43537:SF51">
    <property type="entry name" value="HTH-TYPE TRANSCRIPTIONAL REGULATOR LGOR-RELATED"/>
    <property type="match status" value="1"/>
</dbReference>
<keyword evidence="3" id="KW-0804">Transcription</keyword>
<dbReference type="InterPro" id="IPR000524">
    <property type="entry name" value="Tscrpt_reg_HTH_GntR"/>
</dbReference>
<keyword evidence="1" id="KW-0805">Transcription regulation</keyword>
<evidence type="ECO:0000256" key="2">
    <source>
        <dbReference type="ARBA" id="ARBA00023125"/>
    </source>
</evidence>
<sequence length="215" mass="25356">MQPLNEQAYEHLKQMIASNQLSYNEIYSETKIAKEIGISRTPCRDAIHRLVQEGFIDIIPSKGFQLHRLTETDIHEIFQFRSALEAYCTLQISKEYNTSKAHLLFLKLESIMVKLKVIMDTSHSIEEFCEYDFDFHTLIIDYMENALFTNNFQLFLYRMKRLAMSSLAHENRMEETYTEHLAILESMKTGNVKDIYEVTMLHMERPKGINLEDLQ</sequence>
<dbReference type="GO" id="GO:0003677">
    <property type="term" value="F:DNA binding"/>
    <property type="evidence" value="ECO:0007669"/>
    <property type="project" value="UniProtKB-KW"/>
</dbReference>
<dbReference type="Pfam" id="PF00392">
    <property type="entry name" value="GntR"/>
    <property type="match status" value="1"/>
</dbReference>
<dbReference type="SUPFAM" id="SSF48008">
    <property type="entry name" value="GntR ligand-binding domain-like"/>
    <property type="match status" value="1"/>
</dbReference>
<dbReference type="SUPFAM" id="SSF46785">
    <property type="entry name" value="Winged helix' DNA-binding domain"/>
    <property type="match status" value="1"/>
</dbReference>
<dbReference type="Proteomes" id="UP000184301">
    <property type="component" value="Unassembled WGS sequence"/>
</dbReference>
<evidence type="ECO:0000313" key="6">
    <source>
        <dbReference type="Proteomes" id="UP000184301"/>
    </source>
</evidence>
<dbReference type="InterPro" id="IPR036390">
    <property type="entry name" value="WH_DNA-bd_sf"/>
</dbReference>
<dbReference type="Pfam" id="PF07729">
    <property type="entry name" value="FCD"/>
    <property type="match status" value="1"/>
</dbReference>
<accession>A0A1M6J4M7</accession>
<dbReference type="CDD" id="cd07377">
    <property type="entry name" value="WHTH_GntR"/>
    <property type="match status" value="1"/>
</dbReference>
<dbReference type="RefSeq" id="WP_073104599.1">
    <property type="nucleotide sequence ID" value="NZ_FQZY01000008.1"/>
</dbReference>
<proteinExistence type="predicted"/>
<dbReference type="OrthoDB" id="389878at2"/>
<dbReference type="InterPro" id="IPR036388">
    <property type="entry name" value="WH-like_DNA-bd_sf"/>
</dbReference>
<dbReference type="InterPro" id="IPR008920">
    <property type="entry name" value="TF_FadR/GntR_C"/>
</dbReference>
<dbReference type="Gene3D" id="1.20.120.530">
    <property type="entry name" value="GntR ligand-binding domain-like"/>
    <property type="match status" value="1"/>
</dbReference>